<dbReference type="KEGG" id="cmb:CSW64_09765"/>
<dbReference type="Proteomes" id="UP000228945">
    <property type="component" value="Chromosome"/>
</dbReference>
<keyword evidence="3" id="KW-1185">Reference proteome</keyword>
<dbReference type="GO" id="GO:0016747">
    <property type="term" value="F:acyltransferase activity, transferring groups other than amino-acyl groups"/>
    <property type="evidence" value="ECO:0007669"/>
    <property type="project" value="InterPro"/>
</dbReference>
<dbReference type="AlphaFoldDB" id="A0A2D2AXL3"/>
<evidence type="ECO:0000313" key="3">
    <source>
        <dbReference type="Proteomes" id="UP000228945"/>
    </source>
</evidence>
<protein>
    <submittedName>
        <fullName evidence="2">Acetyltransferase</fullName>
    </submittedName>
</protein>
<dbReference type="RefSeq" id="WP_099621931.1">
    <property type="nucleotide sequence ID" value="NZ_CP024201.1"/>
</dbReference>
<dbReference type="EMBL" id="CP024201">
    <property type="protein sequence ID" value="ATQ42677.1"/>
    <property type="molecule type" value="Genomic_DNA"/>
</dbReference>
<name>A0A2D2AXL3_9CAUL</name>
<organism evidence="2 3">
    <name type="scientific">Caulobacter mirabilis</name>
    <dbReference type="NCBI Taxonomy" id="69666"/>
    <lineage>
        <taxon>Bacteria</taxon>
        <taxon>Pseudomonadati</taxon>
        <taxon>Pseudomonadota</taxon>
        <taxon>Alphaproteobacteria</taxon>
        <taxon>Caulobacterales</taxon>
        <taxon>Caulobacteraceae</taxon>
        <taxon>Caulobacter</taxon>
    </lineage>
</organism>
<accession>A0A2D2AXL3</accession>
<dbReference type="InterPro" id="IPR016181">
    <property type="entry name" value="Acyl_CoA_acyltransferase"/>
</dbReference>
<dbReference type="Pfam" id="PF00583">
    <property type="entry name" value="Acetyltransf_1"/>
    <property type="match status" value="1"/>
</dbReference>
<dbReference type="InterPro" id="IPR000182">
    <property type="entry name" value="GNAT_dom"/>
</dbReference>
<evidence type="ECO:0000259" key="1">
    <source>
        <dbReference type="PROSITE" id="PS51186"/>
    </source>
</evidence>
<feature type="domain" description="N-acetyltransferase" evidence="1">
    <location>
        <begin position="3"/>
        <end position="168"/>
    </location>
</feature>
<dbReference type="Gene3D" id="3.40.630.30">
    <property type="match status" value="1"/>
</dbReference>
<keyword evidence="2" id="KW-0808">Transferase</keyword>
<reference evidence="2 3" key="1">
    <citation type="submission" date="2017-10" db="EMBL/GenBank/DDBJ databases">
        <title>Genome sequence of Caulobacter mirabilis FWC38.</title>
        <authorList>
            <person name="Fiebig A."/>
            <person name="Crosson S."/>
        </authorList>
    </citation>
    <scope>NUCLEOTIDE SEQUENCE [LARGE SCALE GENOMIC DNA]</scope>
    <source>
        <strain evidence="2 3">FWC 38</strain>
    </source>
</reference>
<dbReference type="PROSITE" id="PS51186">
    <property type="entry name" value="GNAT"/>
    <property type="match status" value="1"/>
</dbReference>
<proteinExistence type="predicted"/>
<evidence type="ECO:0000313" key="2">
    <source>
        <dbReference type="EMBL" id="ATQ42677.1"/>
    </source>
</evidence>
<dbReference type="OrthoDB" id="8479334at2"/>
<dbReference type="SUPFAM" id="SSF55729">
    <property type="entry name" value="Acyl-CoA N-acyltransferases (Nat)"/>
    <property type="match status" value="1"/>
</dbReference>
<sequence>MILTVSPATPADSALLAGLMQFYIYDFSEIAPEGSRDYDVEPDGLFRPYPYLDAYWQEDGRWPLIFRLDGAAIGFALVNQISNRADGFVERNMAEFFIMRQHRRRGLAAAALAQVLKLHPGRWEVAVLDRNPGALAFWPKALGAAGVNELERLDGGETWAGPVWTFTA</sequence>
<gene>
    <name evidence="2" type="ORF">CSW64_09765</name>
</gene>